<name>A0A1L7V6B9_FUSPR</name>
<sequence length="45" mass="4903">MSDQTPCLSYIASSPMLQLICSLDHVAYLIDNAFAEANAITNSRL</sequence>
<organism evidence="1 2">
    <name type="scientific">Fusarium proliferatum (strain ET1)</name>
    <name type="common">Orchid endophyte fungus</name>
    <dbReference type="NCBI Taxonomy" id="1227346"/>
    <lineage>
        <taxon>Eukaryota</taxon>
        <taxon>Fungi</taxon>
        <taxon>Dikarya</taxon>
        <taxon>Ascomycota</taxon>
        <taxon>Pezizomycotina</taxon>
        <taxon>Sordariomycetes</taxon>
        <taxon>Hypocreomycetidae</taxon>
        <taxon>Hypocreales</taxon>
        <taxon>Nectriaceae</taxon>
        <taxon>Fusarium</taxon>
        <taxon>Fusarium fujikuroi species complex</taxon>
    </lineage>
</organism>
<dbReference type="GeneID" id="42048258"/>
<gene>
    <name evidence="1" type="ORF">FPRO_03373</name>
</gene>
<dbReference type="AlphaFoldDB" id="A0A1L7V6B9"/>
<evidence type="ECO:0000313" key="2">
    <source>
        <dbReference type="Proteomes" id="UP000183971"/>
    </source>
</evidence>
<accession>A0A1L7V6B9</accession>
<protein>
    <submittedName>
        <fullName evidence="1">Uncharacterized protein</fullName>
    </submittedName>
</protein>
<dbReference type="VEuPathDB" id="FungiDB:FPRO_03373"/>
<dbReference type="RefSeq" id="XP_031076960.1">
    <property type="nucleotide sequence ID" value="XM_031226422.1"/>
</dbReference>
<dbReference type="EMBL" id="FJOF01000002">
    <property type="protein sequence ID" value="CZR36367.1"/>
    <property type="molecule type" value="Genomic_DNA"/>
</dbReference>
<reference evidence="2" key="1">
    <citation type="journal article" date="2016" name="Genome Biol. Evol.">
        <title>Comparative 'omics' of the Fusarium fujikuroi species complex highlights differences in genetic potential and metabolite synthesis.</title>
        <authorList>
            <person name="Niehaus E.-M."/>
            <person name="Muensterkoetter M."/>
            <person name="Proctor R.H."/>
            <person name="Brown D.W."/>
            <person name="Sharon A."/>
            <person name="Idan Y."/>
            <person name="Oren-Young L."/>
            <person name="Sieber C.M."/>
            <person name="Novak O."/>
            <person name="Pencik A."/>
            <person name="Tarkowska D."/>
            <person name="Hromadova K."/>
            <person name="Freeman S."/>
            <person name="Maymon M."/>
            <person name="Elazar M."/>
            <person name="Youssef S.A."/>
            <person name="El-Shabrawy E.S.M."/>
            <person name="Shalaby A.B.A."/>
            <person name="Houterman P."/>
            <person name="Brock N.L."/>
            <person name="Burkhardt I."/>
            <person name="Tsavkelova E.A."/>
            <person name="Dickschat J.S."/>
            <person name="Galuszka P."/>
            <person name="Gueldener U."/>
            <person name="Tudzynski B."/>
        </authorList>
    </citation>
    <scope>NUCLEOTIDE SEQUENCE [LARGE SCALE GENOMIC DNA]</scope>
    <source>
        <strain evidence="2">ET1</strain>
    </source>
</reference>
<evidence type="ECO:0000313" key="1">
    <source>
        <dbReference type="EMBL" id="CZR36367.1"/>
    </source>
</evidence>
<dbReference type="Proteomes" id="UP000183971">
    <property type="component" value="Unassembled WGS sequence"/>
</dbReference>
<keyword evidence="2" id="KW-1185">Reference proteome</keyword>
<comment type="caution">
    <text evidence="1">The sequence shown here is derived from an EMBL/GenBank/DDBJ whole genome shotgun (WGS) entry which is preliminary data.</text>
</comment>
<proteinExistence type="predicted"/>